<dbReference type="InterPro" id="IPR011662">
    <property type="entry name" value="Secretin/TonB_short_N"/>
</dbReference>
<evidence type="ECO:0000259" key="8">
    <source>
        <dbReference type="Pfam" id="PF07715"/>
    </source>
</evidence>
<dbReference type="InterPro" id="IPR000531">
    <property type="entry name" value="Beta-barrel_TonB"/>
</dbReference>
<protein>
    <submittedName>
        <fullName evidence="9">SusC/RagA family TonB-linked outer membrane protein</fullName>
    </submittedName>
</protein>
<dbReference type="Pfam" id="PF00593">
    <property type="entry name" value="TonB_dep_Rec_b-barrel"/>
    <property type="match status" value="1"/>
</dbReference>
<dbReference type="InterPro" id="IPR012910">
    <property type="entry name" value="Plug_dom"/>
</dbReference>
<gene>
    <name evidence="9" type="ORF">KTO63_23715</name>
</gene>
<dbReference type="AlphaFoldDB" id="A0A9E2SF49"/>
<dbReference type="Pfam" id="PF07715">
    <property type="entry name" value="Plug"/>
    <property type="match status" value="1"/>
</dbReference>
<name>A0A9E2SF49_9BACT</name>
<evidence type="ECO:0000256" key="2">
    <source>
        <dbReference type="ARBA" id="ARBA00023136"/>
    </source>
</evidence>
<proteinExistence type="inferred from homology"/>
<keyword evidence="3 4" id="KW-0998">Cell outer membrane</keyword>
<sequence length="1139" mass="124760">MQLTAHCKGRGVGRSERKHRVLFTTKTKLIMKFTAILLLAACLQVSARGFSQLVSISQKNASLQTVFKEIEKQTGYQFFYKENVLQHASTVTINVKNATLKQALDACFSNQPLTYGIVDKIIVVKNKQQEAPKTEVLTAPEAQQIAEGIRVKGVVKDNTGRPIASVSVVIPGTPLGSMTNASGEYLIDNAPENAQLLFSYIGFESQTINIKGRAVINVTLELAKVAMDEMVVIGYGTTTKRLNTGAVSSIKSTDIAKQTIDNPLTAMQGRMPGVVITQDNGLPGGGVRMQIRGLGSAGAGTIPLYIVDGVPFTLFNGGQPVSDALNAYGTSGANGNISPFSMIAPEDIERIDVLKDADATAIYGSRGANGVVLITTKKGNKGGKTLFNFNVNSGIAKVNHYIPMMNTQQYLTMRRQAFANSGVTPTVSNAKDLLVWDTTAYTDWQKWAIGGTAHTTNATASVSGGNQQNSFLFSTTYRRQGTVFPGDFINNTLSSRLNAGHKSLNGKFSIDAAISYSYMDSKIPPVDLSTFYNMAPNYPIYNSNGKFNFTLENPVADLLKKYSSQTTNFISSVNIAYKILPSLTAKANLGYTITGLEQTKTNPASSQNISATATPDVIAKANKLTYANNTNTNYIVEPQLEYLKNISNGKLQLLAGTTFQQNKSNGVYLSGSGYSSEALITSISSAATVTANYSNYSLYKYNAVFARANYNWEDKYILDGTFRRDGSSRFGPDHRFGNFGAVGAAWVFTKEDFMNKADFLSFGKLRASYGITGNDQISNYLYNALYSSAWSGYSYMGTGTLVQYSPANPELHWESTKKLDIALELSFLRDRISLKTDFYQNRSGNQLLYIYMPSQSGFTSYTGNLNALIQNKGWEFELNTTNILKKDFTWTTSINLTLNRNKLLEFPDLATSSYASTYVIGQPIDVPLLYHFTGIDKASGIPTFLDVNKDGSIGYSDDRLPAKIGTPYFGGITNSFSYKGFTLDFTFQFNHRYGYVNNTLNDYHTSYYPYGYSYYNQSAPIVDSWTPSNPNAKYPAAGVNYSNDISNLAGSDFNWGNTSFVKFKTLSLAYSLPKKWLSRAGISTASIYAQGQNLYTWAKQKYTYDPETTQPGTGSGLGTGTYIAFPQLRTMVLGLNVSF</sequence>
<keyword evidence="1 4" id="KW-0813">Transport</keyword>
<feature type="domain" description="TonB-dependent receptor-like beta-barrel" evidence="6">
    <location>
        <begin position="528"/>
        <end position="898"/>
    </location>
</feature>
<evidence type="ECO:0000313" key="9">
    <source>
        <dbReference type="EMBL" id="MBV4360193.1"/>
    </source>
</evidence>
<dbReference type="Proteomes" id="UP000812270">
    <property type="component" value="Unassembled WGS sequence"/>
</dbReference>
<dbReference type="PROSITE" id="PS52016">
    <property type="entry name" value="TONB_DEPENDENT_REC_3"/>
    <property type="match status" value="1"/>
</dbReference>
<evidence type="ECO:0000256" key="5">
    <source>
        <dbReference type="RuleBase" id="RU003357"/>
    </source>
</evidence>
<evidence type="ECO:0000313" key="10">
    <source>
        <dbReference type="Proteomes" id="UP000812270"/>
    </source>
</evidence>
<comment type="subcellular location">
    <subcellularLocation>
        <location evidence="4">Cell outer membrane</location>
        <topology evidence="4">Multi-pass membrane protein</topology>
    </subcellularLocation>
</comment>
<dbReference type="InterPro" id="IPR023997">
    <property type="entry name" value="TonB-dep_OMP_SusC/RagA_CS"/>
</dbReference>
<evidence type="ECO:0000259" key="6">
    <source>
        <dbReference type="Pfam" id="PF00593"/>
    </source>
</evidence>
<dbReference type="RefSeq" id="WP_217794459.1">
    <property type="nucleotide sequence ID" value="NZ_JAHSPG010000017.1"/>
</dbReference>
<evidence type="ECO:0000256" key="4">
    <source>
        <dbReference type="PROSITE-ProRule" id="PRU01360"/>
    </source>
</evidence>
<dbReference type="Pfam" id="PF07660">
    <property type="entry name" value="STN"/>
    <property type="match status" value="1"/>
</dbReference>
<dbReference type="EMBL" id="JAHSPG010000017">
    <property type="protein sequence ID" value="MBV4360193.1"/>
    <property type="molecule type" value="Genomic_DNA"/>
</dbReference>
<comment type="similarity">
    <text evidence="4 5">Belongs to the TonB-dependent receptor family.</text>
</comment>
<keyword evidence="2 4" id="KW-0472">Membrane</keyword>
<accession>A0A9E2SF49</accession>
<dbReference type="GO" id="GO:0009279">
    <property type="term" value="C:cell outer membrane"/>
    <property type="evidence" value="ECO:0007669"/>
    <property type="project" value="UniProtKB-SubCell"/>
</dbReference>
<keyword evidence="10" id="KW-1185">Reference proteome</keyword>
<dbReference type="InterPro" id="IPR039426">
    <property type="entry name" value="TonB-dep_rcpt-like"/>
</dbReference>
<evidence type="ECO:0000256" key="1">
    <source>
        <dbReference type="ARBA" id="ARBA00022448"/>
    </source>
</evidence>
<keyword evidence="4" id="KW-1134">Transmembrane beta strand</keyword>
<dbReference type="InterPro" id="IPR023996">
    <property type="entry name" value="TonB-dep_OMP_SusC/RagA"/>
</dbReference>
<evidence type="ECO:0000256" key="3">
    <source>
        <dbReference type="ARBA" id="ARBA00023237"/>
    </source>
</evidence>
<dbReference type="Pfam" id="PF13715">
    <property type="entry name" value="CarbopepD_reg_2"/>
    <property type="match status" value="1"/>
</dbReference>
<feature type="domain" description="TonB-dependent receptor plug" evidence="8">
    <location>
        <begin position="241"/>
        <end position="371"/>
    </location>
</feature>
<comment type="caution">
    <text evidence="9">The sequence shown here is derived from an EMBL/GenBank/DDBJ whole genome shotgun (WGS) entry which is preliminary data.</text>
</comment>
<feature type="domain" description="Secretin/TonB short N-terminal" evidence="7">
    <location>
        <begin position="76"/>
        <end position="125"/>
    </location>
</feature>
<evidence type="ECO:0000259" key="7">
    <source>
        <dbReference type="Pfam" id="PF07660"/>
    </source>
</evidence>
<dbReference type="NCBIfam" id="TIGR04057">
    <property type="entry name" value="SusC_RagA_signa"/>
    <property type="match status" value="1"/>
</dbReference>
<keyword evidence="4" id="KW-0812">Transmembrane</keyword>
<keyword evidence="5" id="KW-0798">TonB box</keyword>
<reference evidence="9" key="1">
    <citation type="submission" date="2021-06" db="EMBL/GenBank/DDBJ databases">
        <authorList>
            <person name="Huq M.A."/>
        </authorList>
    </citation>
    <scope>NUCLEOTIDE SEQUENCE</scope>
    <source>
        <strain evidence="9">MAH-26</strain>
    </source>
</reference>
<organism evidence="9 10">
    <name type="scientific">Pinibacter aurantiacus</name>
    <dbReference type="NCBI Taxonomy" id="2851599"/>
    <lineage>
        <taxon>Bacteria</taxon>
        <taxon>Pseudomonadati</taxon>
        <taxon>Bacteroidota</taxon>
        <taxon>Chitinophagia</taxon>
        <taxon>Chitinophagales</taxon>
        <taxon>Chitinophagaceae</taxon>
        <taxon>Pinibacter</taxon>
    </lineage>
</organism>
<dbReference type="NCBIfam" id="TIGR04056">
    <property type="entry name" value="OMP_RagA_SusC"/>
    <property type="match status" value="1"/>
</dbReference>